<dbReference type="OrthoDB" id="294702at2759"/>
<sequence>MESPGMAGAKPAAAQDALPLAYRDPKGYLNDPRFQRTITYRPSFSCPRDPPHTVSFAVAGSPDTDAPTVVWLNGMGGHRLAAVLLDGLFAAKGVRLVTLDRPSGGKSTPVPLAHRIQASHEALLAVLADVGTKRFSFLSHSNGLIYTLFTLLNLPPDLTVLSWTLSSPYVPPWLSGTLLGGLQRVAEPVMRSGGWSGGVVKDWSSAFVSVCTSVPNGPAAAAPTANGTREVDESQIEPELLPPLKQLARFRRLNARRPPHRKLFGGEFVPPVMFNEGMRMAVEEGLDAMGLEAMVCLRQGDGARWGWGEPEEGASEVREDVEAKLYERGFAALQAHFAETGRQIEMSAWCGEGDALVPAKGRAYLRGLLVDSLGVMEAKRWKELEDAGHDDTLGLSCVMEPLLDDIVRVHQRA</sequence>
<dbReference type="AlphaFoldDB" id="A0A511KIG3"/>
<dbReference type="EMBL" id="BJWK01000007">
    <property type="protein sequence ID" value="GEM09224.1"/>
    <property type="molecule type" value="Genomic_DNA"/>
</dbReference>
<protein>
    <submittedName>
        <fullName evidence="1">RINT-1 family protein</fullName>
    </submittedName>
</protein>
<proteinExistence type="predicted"/>
<organism evidence="1 2">
    <name type="scientific">Rhodotorula toruloides</name>
    <name type="common">Yeast</name>
    <name type="synonym">Rhodosporidium toruloides</name>
    <dbReference type="NCBI Taxonomy" id="5286"/>
    <lineage>
        <taxon>Eukaryota</taxon>
        <taxon>Fungi</taxon>
        <taxon>Dikarya</taxon>
        <taxon>Basidiomycota</taxon>
        <taxon>Pucciniomycotina</taxon>
        <taxon>Microbotryomycetes</taxon>
        <taxon>Sporidiobolales</taxon>
        <taxon>Sporidiobolaceae</taxon>
        <taxon>Rhodotorula</taxon>
    </lineage>
</organism>
<accession>A0A511KIG3</accession>
<dbReference type="Proteomes" id="UP000321518">
    <property type="component" value="Unassembled WGS sequence"/>
</dbReference>
<reference evidence="1 2" key="1">
    <citation type="submission" date="2019-07" db="EMBL/GenBank/DDBJ databases">
        <title>Rhodotorula toruloides NBRC10032 genome sequencing.</title>
        <authorList>
            <person name="Shida Y."/>
            <person name="Takaku H."/>
            <person name="Ogasawara W."/>
            <person name="Mori K."/>
        </authorList>
    </citation>
    <scope>NUCLEOTIDE SEQUENCE [LARGE SCALE GENOMIC DNA]</scope>
    <source>
        <strain evidence="1 2">NBRC10032</strain>
    </source>
</reference>
<dbReference type="Gene3D" id="3.40.50.1820">
    <property type="entry name" value="alpha/beta hydrolase"/>
    <property type="match status" value="1"/>
</dbReference>
<dbReference type="SUPFAM" id="SSF53474">
    <property type="entry name" value="alpha/beta-Hydrolases"/>
    <property type="match status" value="1"/>
</dbReference>
<name>A0A511KIG3_RHOTO</name>
<evidence type="ECO:0000313" key="2">
    <source>
        <dbReference type="Proteomes" id="UP000321518"/>
    </source>
</evidence>
<evidence type="ECO:0000313" key="1">
    <source>
        <dbReference type="EMBL" id="GEM09224.1"/>
    </source>
</evidence>
<dbReference type="InterPro" id="IPR029058">
    <property type="entry name" value="AB_hydrolase_fold"/>
</dbReference>
<gene>
    <name evidence="1" type="ORF">Rt10032_c07g3241</name>
</gene>
<comment type="caution">
    <text evidence="1">The sequence shown here is derived from an EMBL/GenBank/DDBJ whole genome shotgun (WGS) entry which is preliminary data.</text>
</comment>